<dbReference type="GO" id="GO:0003676">
    <property type="term" value="F:nucleic acid binding"/>
    <property type="evidence" value="ECO:0007669"/>
    <property type="project" value="InterPro"/>
</dbReference>
<dbReference type="InterPro" id="IPR052709">
    <property type="entry name" value="Transposase-MT_Hybrid"/>
</dbReference>
<dbReference type="Gene3D" id="3.30.420.10">
    <property type="entry name" value="Ribonuclease H-like superfamily/Ribonuclease H"/>
    <property type="match status" value="1"/>
</dbReference>
<reference evidence="1 2" key="1">
    <citation type="journal article" date="2019" name="Sci. Rep.">
        <title>Orb-weaving spider Araneus ventricosus genome elucidates the spidroin gene catalogue.</title>
        <authorList>
            <person name="Kono N."/>
            <person name="Nakamura H."/>
            <person name="Ohtoshi R."/>
            <person name="Moran D.A.P."/>
            <person name="Shinohara A."/>
            <person name="Yoshida Y."/>
            <person name="Fujiwara M."/>
            <person name="Mori M."/>
            <person name="Tomita M."/>
            <person name="Arakawa K."/>
        </authorList>
    </citation>
    <scope>NUCLEOTIDE SEQUENCE [LARGE SCALE GENOMIC DNA]</scope>
</reference>
<dbReference type="EMBL" id="BGPR01003917">
    <property type="protein sequence ID" value="GBM93914.1"/>
    <property type="molecule type" value="Genomic_DNA"/>
</dbReference>
<accession>A0A4Y2JVA2</accession>
<protein>
    <recommendedName>
        <fullName evidence="3">Histone-lysine N-methyltransferase SETMAR</fullName>
    </recommendedName>
</protein>
<gene>
    <name evidence="1" type="ORF">AVEN_157695_1</name>
</gene>
<dbReference type="Pfam" id="PF01359">
    <property type="entry name" value="Transposase_1"/>
    <property type="match status" value="1"/>
</dbReference>
<dbReference type="InterPro" id="IPR001888">
    <property type="entry name" value="Transposase_1"/>
</dbReference>
<dbReference type="InterPro" id="IPR036397">
    <property type="entry name" value="RNaseH_sf"/>
</dbReference>
<keyword evidence="2" id="KW-1185">Reference proteome</keyword>
<proteinExistence type="predicted"/>
<dbReference type="Proteomes" id="UP000499080">
    <property type="component" value="Unassembled WGS sequence"/>
</dbReference>
<evidence type="ECO:0000313" key="1">
    <source>
        <dbReference type="EMBL" id="GBM93914.1"/>
    </source>
</evidence>
<sequence length="268" mass="30671">MAYSSLVILLRSYIKCAILYKLMRKSRGKHYPGVFSSQYAWIKYYNLRKSGRKTLKNLPVADLHKSGGKKIGITHKGHPENKNLLVIQNEKHNIYWGKKQFCYIPEASFTSLHNHLLDLNICRICSRASEFPCLILFCSQSIKSGVHCIQTKHRSRISDMTTIFWDRKGILLMDFMPKGTTINANRCCETLRKLLRGILSGGIVLLHDNSRPHTAAATQELLDQFGWEIFDHLPYSPDLAPSDFHIFLKRKGFLGVNVLDVMKSSGMQ</sequence>
<name>A0A4Y2JVA2_ARAVE</name>
<dbReference type="PANTHER" id="PTHR46060:SF1">
    <property type="entry name" value="MARINER MOS1 TRANSPOSASE-LIKE PROTEIN"/>
    <property type="match status" value="1"/>
</dbReference>
<comment type="caution">
    <text evidence="1">The sequence shown here is derived from an EMBL/GenBank/DDBJ whole genome shotgun (WGS) entry which is preliminary data.</text>
</comment>
<evidence type="ECO:0000313" key="2">
    <source>
        <dbReference type="Proteomes" id="UP000499080"/>
    </source>
</evidence>
<organism evidence="1 2">
    <name type="scientific">Araneus ventricosus</name>
    <name type="common">Orbweaver spider</name>
    <name type="synonym">Epeira ventricosa</name>
    <dbReference type="NCBI Taxonomy" id="182803"/>
    <lineage>
        <taxon>Eukaryota</taxon>
        <taxon>Metazoa</taxon>
        <taxon>Ecdysozoa</taxon>
        <taxon>Arthropoda</taxon>
        <taxon>Chelicerata</taxon>
        <taxon>Arachnida</taxon>
        <taxon>Araneae</taxon>
        <taxon>Araneomorphae</taxon>
        <taxon>Entelegynae</taxon>
        <taxon>Araneoidea</taxon>
        <taxon>Araneidae</taxon>
        <taxon>Araneus</taxon>
    </lineage>
</organism>
<evidence type="ECO:0008006" key="3">
    <source>
        <dbReference type="Google" id="ProtNLM"/>
    </source>
</evidence>
<dbReference type="AlphaFoldDB" id="A0A4Y2JVA2"/>
<dbReference type="PANTHER" id="PTHR46060">
    <property type="entry name" value="MARINER MOS1 TRANSPOSASE-LIKE PROTEIN"/>
    <property type="match status" value="1"/>
</dbReference>